<evidence type="ECO:0000256" key="7">
    <source>
        <dbReference type="ARBA" id="ARBA00022723"/>
    </source>
</evidence>
<dbReference type="PANTHER" id="PTHR34448">
    <property type="entry name" value="AMINOPEPTIDASE"/>
    <property type="match status" value="1"/>
</dbReference>
<dbReference type="Pfam" id="PF02073">
    <property type="entry name" value="Peptidase_M29"/>
    <property type="match status" value="1"/>
</dbReference>
<comment type="cofactor">
    <cofactor evidence="2">
        <name>Mg(2+)</name>
        <dbReference type="ChEBI" id="CHEBI:18420"/>
    </cofactor>
</comment>
<reference evidence="10 11" key="1">
    <citation type="submission" date="2016-10" db="EMBL/GenBank/DDBJ databases">
        <authorList>
            <person name="de Groot N.N."/>
        </authorList>
    </citation>
    <scope>NUCLEOTIDE SEQUENCE [LARGE SCALE GENOMIC DNA]</scope>
    <source>
        <strain evidence="10 11">MT12</strain>
    </source>
</reference>
<dbReference type="GO" id="GO:0008237">
    <property type="term" value="F:metallopeptidase activity"/>
    <property type="evidence" value="ECO:0007669"/>
    <property type="project" value="UniProtKB-KW"/>
</dbReference>
<dbReference type="GO" id="GO:0046872">
    <property type="term" value="F:metal ion binding"/>
    <property type="evidence" value="ECO:0007669"/>
    <property type="project" value="UniProtKB-KW"/>
</dbReference>
<dbReference type="PRINTS" id="PR00919">
    <property type="entry name" value="THERMOPTASE"/>
</dbReference>
<evidence type="ECO:0000313" key="11">
    <source>
        <dbReference type="Proteomes" id="UP000198992"/>
    </source>
</evidence>
<evidence type="ECO:0000256" key="6">
    <source>
        <dbReference type="ARBA" id="ARBA00022670"/>
    </source>
</evidence>
<dbReference type="SUPFAM" id="SSF144052">
    <property type="entry name" value="Thermophilic metalloprotease-like"/>
    <property type="match status" value="1"/>
</dbReference>
<keyword evidence="9" id="KW-0482">Metalloprotease</keyword>
<keyword evidence="6" id="KW-0645">Protease</keyword>
<evidence type="ECO:0000256" key="1">
    <source>
        <dbReference type="ARBA" id="ARBA00001941"/>
    </source>
</evidence>
<dbReference type="InterPro" id="IPR000787">
    <property type="entry name" value="Peptidase_M29"/>
</dbReference>
<evidence type="ECO:0000256" key="5">
    <source>
        <dbReference type="ARBA" id="ARBA00022438"/>
    </source>
</evidence>
<keyword evidence="8" id="KW-0378">Hydrolase</keyword>
<evidence type="ECO:0000256" key="8">
    <source>
        <dbReference type="ARBA" id="ARBA00022801"/>
    </source>
</evidence>
<gene>
    <name evidence="10" type="ORF">SAMN05444164_4679</name>
</gene>
<comment type="similarity">
    <text evidence="4">Belongs to the peptidase M29 family.</text>
</comment>
<keyword evidence="7" id="KW-0479">Metal-binding</keyword>
<dbReference type="GO" id="GO:0004177">
    <property type="term" value="F:aminopeptidase activity"/>
    <property type="evidence" value="ECO:0007669"/>
    <property type="project" value="UniProtKB-KW"/>
</dbReference>
<keyword evidence="5 10" id="KW-0031">Aminopeptidase</keyword>
<protein>
    <submittedName>
        <fullName evidence="10">Aminopeptidase T. Metallo peptidase. MEROPS family M29</fullName>
    </submittedName>
</protein>
<dbReference type="Proteomes" id="UP000198992">
    <property type="component" value="Unassembled WGS sequence"/>
</dbReference>
<dbReference type="GO" id="GO:0006508">
    <property type="term" value="P:proteolysis"/>
    <property type="evidence" value="ECO:0007669"/>
    <property type="project" value="UniProtKB-KW"/>
</dbReference>
<proteinExistence type="inferred from homology"/>
<evidence type="ECO:0000256" key="3">
    <source>
        <dbReference type="ARBA" id="ARBA00001947"/>
    </source>
</evidence>
<accession>A0A1H5AFR5</accession>
<organism evidence="10 11">
    <name type="scientific">Bradyrhizobium erythrophlei</name>
    <dbReference type="NCBI Taxonomy" id="1437360"/>
    <lineage>
        <taxon>Bacteria</taxon>
        <taxon>Pseudomonadati</taxon>
        <taxon>Pseudomonadota</taxon>
        <taxon>Alphaproteobacteria</taxon>
        <taxon>Hyphomicrobiales</taxon>
        <taxon>Nitrobacteraceae</taxon>
        <taxon>Bradyrhizobium</taxon>
    </lineage>
</organism>
<name>A0A1H5AFR5_9BRAD</name>
<dbReference type="EMBL" id="FNTH01000001">
    <property type="protein sequence ID" value="SED41167.1"/>
    <property type="molecule type" value="Genomic_DNA"/>
</dbReference>
<sequence length="438" mass="47632">MRIELDYESSKPSNDTAGHFMTAHQRNLSASIDPVKLDRLAEVAIKVGLQLQPGQDLLLTAPAAAMPLVRRLVEHAYKAGAGLVTPFFSDEELTLARYRYANDASFDRAASWLYEGMAKAFGANTARLAIVGDNPMLLSGEDPTKVARASKANSIAYQPALEKIVNFDTNWNIIAYPSTSWAKQVFPDDAEDVAVAKLADAIFSASRVDQDGAVANWEQHNARLRERTEWLNGQRFHALKYSGPGMDLTIGLADGHEWEGGASTAKNGIVCNANIPTEEVFTTPHCGRVSGHVVSSKPLSYQGTLIDNISVKFEEGRIVEAKASRGEEVLNKVLDTDEGARRLGEVALVPHSSPISKSGLLFFNTLFDENAASHIALGQCYSKCFVNGDKLTPQQIAEQGGNKSLIHIDWMIGSAHTDIDGIHADGRSVPVFRKGEWA</sequence>
<dbReference type="Gene3D" id="3.40.1830.10">
    <property type="entry name" value="Thermophilic metalloprotease (M29)"/>
    <property type="match status" value="1"/>
</dbReference>
<comment type="cofactor">
    <cofactor evidence="3">
        <name>Zn(2+)</name>
        <dbReference type="ChEBI" id="CHEBI:29105"/>
    </cofactor>
</comment>
<evidence type="ECO:0000256" key="2">
    <source>
        <dbReference type="ARBA" id="ARBA00001946"/>
    </source>
</evidence>
<dbReference type="InterPro" id="IPR035097">
    <property type="entry name" value="M29_N-terminal"/>
</dbReference>
<dbReference type="PANTHER" id="PTHR34448:SF3">
    <property type="entry name" value="AMINOPEPTIDASE AMPS"/>
    <property type="match status" value="1"/>
</dbReference>
<evidence type="ECO:0000313" key="10">
    <source>
        <dbReference type="EMBL" id="SED41167.1"/>
    </source>
</evidence>
<evidence type="ECO:0000256" key="4">
    <source>
        <dbReference type="ARBA" id="ARBA00008236"/>
    </source>
</evidence>
<comment type="cofactor">
    <cofactor evidence="1">
        <name>Co(2+)</name>
        <dbReference type="ChEBI" id="CHEBI:48828"/>
    </cofactor>
</comment>
<dbReference type="InterPro" id="IPR052170">
    <property type="entry name" value="M29_Exopeptidase"/>
</dbReference>
<evidence type="ECO:0000256" key="9">
    <source>
        <dbReference type="ARBA" id="ARBA00023049"/>
    </source>
</evidence>
<dbReference type="AlphaFoldDB" id="A0A1H5AFR5"/>